<gene>
    <name evidence="3" type="ORF">LF1_31060</name>
</gene>
<keyword evidence="2" id="KW-1133">Transmembrane helix</keyword>
<keyword evidence="4" id="KW-1185">Reference proteome</keyword>
<reference evidence="3 4" key="1">
    <citation type="submission" date="2019-08" db="EMBL/GenBank/DDBJ databases">
        <title>Deep-cultivation of Planctomycetes and their phenomic and genomic characterization uncovers novel biology.</title>
        <authorList>
            <person name="Wiegand S."/>
            <person name="Jogler M."/>
            <person name="Boedeker C."/>
            <person name="Pinto D."/>
            <person name="Vollmers J."/>
            <person name="Rivas-Marin E."/>
            <person name="Kohn T."/>
            <person name="Peeters S.H."/>
            <person name="Heuer A."/>
            <person name="Rast P."/>
            <person name="Oberbeckmann S."/>
            <person name="Bunk B."/>
            <person name="Jeske O."/>
            <person name="Meyerdierks A."/>
            <person name="Storesund J.E."/>
            <person name="Kallscheuer N."/>
            <person name="Luecker S."/>
            <person name="Lage O.M."/>
            <person name="Pohl T."/>
            <person name="Merkel B.J."/>
            <person name="Hornburger P."/>
            <person name="Mueller R.-W."/>
            <person name="Bruemmer F."/>
            <person name="Labrenz M."/>
            <person name="Spormann A.M."/>
            <person name="Op Den Camp H."/>
            <person name="Overmann J."/>
            <person name="Amann R."/>
            <person name="Jetten M.S.M."/>
            <person name="Mascher T."/>
            <person name="Medema M.H."/>
            <person name="Devos D.P."/>
            <person name="Kaster A.-K."/>
            <person name="Ovreas L."/>
            <person name="Rohde M."/>
            <person name="Galperin M.Y."/>
            <person name="Jogler C."/>
        </authorList>
    </citation>
    <scope>NUCLEOTIDE SEQUENCE [LARGE SCALE GENOMIC DNA]</scope>
    <source>
        <strain evidence="3 4">LF1</strain>
    </source>
</reference>
<keyword evidence="2" id="KW-0472">Membrane</keyword>
<accession>A0A5B1CIY7</accession>
<keyword evidence="2" id="KW-0812">Transmembrane</keyword>
<comment type="caution">
    <text evidence="3">The sequence shown here is derived from an EMBL/GenBank/DDBJ whole genome shotgun (WGS) entry which is preliminary data.</text>
</comment>
<evidence type="ECO:0000313" key="4">
    <source>
        <dbReference type="Proteomes" id="UP000322699"/>
    </source>
</evidence>
<feature type="transmembrane region" description="Helical" evidence="2">
    <location>
        <begin position="194"/>
        <end position="213"/>
    </location>
</feature>
<dbReference type="AlphaFoldDB" id="A0A5B1CIY7"/>
<sequence length="855" mass="93227">MSRQTAISRDLNVEDFRRLGVRPNEVRLSVIRGAASRNALPLANELLASSFNELSDSEENEIRAFGEDANWNDSWLQLSRVVTSTYRLLDPRLRPNAHQRAYIGRILPLALTAAGATRFDATKPELSTQRLEAAEPVPPPVSSAFSNPNISNDAFETPTTQLNDAEIWQLSLDDRDLASGTRIRRQRNNSNRSVWIGSSMAAMGILVGSVLGWKSLPSTLPSTLPKTLPQTTTAVASIKQDRSPPVQTQSSIPASPLPNPVEVPVEVIEDTIVEPEFAIASIPKVAEHLAIDPEAVALESNDAEAMDLESTDSASPEVTAIASDEVVEPSPSVSQELFPVPHPEDIAIARRRILQSINAGGASISSVNFKTIRDWIIDAQADFSPGSVDHFTAASMLGSFEWLESGSNPVSLASVTSRLAAYKIDEADVWKQSYIDASEHVTLPEDLNQFFFAGFGLIESLIKREALDQAGEVLASIQQRSDLFAIDQVEGNDSDVNDIVSLIASYQKSLKYAERLSTTAQRVMRLHGQVESIPTDVSGGSSLGRYYCLVLGDWCQGLRFLAETSDPRLAALAKSELEMHTSDAFLSDPIAWADLADRWNDAANRLSGRSANQLRLHAIELLEQSSVRAAAVAQSDAKQRTETILQELPLHLKLNQQRANPSNVVSVSAIAETKPPSSEMPKQAPDSAASTETTSTETTNDWLVGRIKVDGEDLGVRIRYQLDVGITPAMLHSIAKQLRRPLKDALIEFEGEFSCDDDQWVVLALSPPSETIREAALLDGEPLELDQISNSTRLLIRAGKHSLRWQILLTDVETALACSLRDARTGQRLMLITSPKQADAASTGDLTVSVMRSAD</sequence>
<dbReference type="RefSeq" id="WP_149752822.1">
    <property type="nucleotide sequence ID" value="NZ_LWSK01000038.1"/>
</dbReference>
<evidence type="ECO:0000256" key="2">
    <source>
        <dbReference type="SAM" id="Phobius"/>
    </source>
</evidence>
<feature type="region of interest" description="Disordered" evidence="1">
    <location>
        <begin position="234"/>
        <end position="257"/>
    </location>
</feature>
<evidence type="ECO:0000256" key="1">
    <source>
        <dbReference type="SAM" id="MobiDB-lite"/>
    </source>
</evidence>
<name>A0A5B1CIY7_9BACT</name>
<protein>
    <submittedName>
        <fullName evidence="3">Uncharacterized protein</fullName>
    </submittedName>
</protein>
<dbReference type="Proteomes" id="UP000322699">
    <property type="component" value="Unassembled WGS sequence"/>
</dbReference>
<dbReference type="OrthoDB" id="264178at2"/>
<feature type="region of interest" description="Disordered" evidence="1">
    <location>
        <begin position="672"/>
        <end position="697"/>
    </location>
</feature>
<organism evidence="3 4">
    <name type="scientific">Rubripirellula obstinata</name>
    <dbReference type="NCBI Taxonomy" id="406547"/>
    <lineage>
        <taxon>Bacteria</taxon>
        <taxon>Pseudomonadati</taxon>
        <taxon>Planctomycetota</taxon>
        <taxon>Planctomycetia</taxon>
        <taxon>Pirellulales</taxon>
        <taxon>Pirellulaceae</taxon>
        <taxon>Rubripirellula</taxon>
    </lineage>
</organism>
<feature type="compositionally biased region" description="Low complexity" evidence="1">
    <location>
        <begin position="687"/>
        <end position="697"/>
    </location>
</feature>
<dbReference type="EMBL" id="VRLW01000001">
    <property type="protein sequence ID" value="KAA1260566.1"/>
    <property type="molecule type" value="Genomic_DNA"/>
</dbReference>
<evidence type="ECO:0000313" key="3">
    <source>
        <dbReference type="EMBL" id="KAA1260566.1"/>
    </source>
</evidence>
<proteinExistence type="predicted"/>